<proteinExistence type="predicted"/>
<evidence type="ECO:0000313" key="2">
    <source>
        <dbReference type="EMBL" id="KAI0493451.1"/>
    </source>
</evidence>
<accession>A0A8T3ABQ8</accession>
<protein>
    <submittedName>
        <fullName evidence="2">Uncharacterized protein</fullName>
    </submittedName>
</protein>
<gene>
    <name evidence="2" type="ORF">KFK09_023567</name>
</gene>
<feature type="compositionally biased region" description="Low complexity" evidence="1">
    <location>
        <begin position="46"/>
        <end position="58"/>
    </location>
</feature>
<sequence length="170" mass="18940">MAGFLTARTAKTISNRTPNERLASFGHSSRTPKRPCYAGPGGAGWTGPTRTGPGLLATESQPAGGTERREQSRRGPGKNFGREILNARGCLNILFTCEPKYFLSVRHLLAGEQCNANIFCSLNRKNAPKEKDRYLRAEAKKMAFDRSSTTPFLRFAVFWREKWSSPLEMP</sequence>
<evidence type="ECO:0000313" key="3">
    <source>
        <dbReference type="Proteomes" id="UP000829196"/>
    </source>
</evidence>
<dbReference type="Proteomes" id="UP000829196">
    <property type="component" value="Unassembled WGS sequence"/>
</dbReference>
<keyword evidence="3" id="KW-1185">Reference proteome</keyword>
<dbReference type="EMBL" id="JAGYWB010000017">
    <property type="protein sequence ID" value="KAI0493451.1"/>
    <property type="molecule type" value="Genomic_DNA"/>
</dbReference>
<reference evidence="2" key="1">
    <citation type="journal article" date="2022" name="Front. Genet.">
        <title>Chromosome-Scale Assembly of the Dendrobium nobile Genome Provides Insights Into the Molecular Mechanism of the Biosynthesis of the Medicinal Active Ingredient of Dendrobium.</title>
        <authorList>
            <person name="Xu Q."/>
            <person name="Niu S.-C."/>
            <person name="Li K.-L."/>
            <person name="Zheng P.-J."/>
            <person name="Zhang X.-J."/>
            <person name="Jia Y."/>
            <person name="Liu Y."/>
            <person name="Niu Y.-X."/>
            <person name="Yu L.-H."/>
            <person name="Chen D.-F."/>
            <person name="Zhang G.-Q."/>
        </authorList>
    </citation>
    <scope>NUCLEOTIDE SEQUENCE</scope>
    <source>
        <tissue evidence="2">Leaf</tissue>
    </source>
</reference>
<organism evidence="2 3">
    <name type="scientific">Dendrobium nobile</name>
    <name type="common">Orchid</name>
    <dbReference type="NCBI Taxonomy" id="94219"/>
    <lineage>
        <taxon>Eukaryota</taxon>
        <taxon>Viridiplantae</taxon>
        <taxon>Streptophyta</taxon>
        <taxon>Embryophyta</taxon>
        <taxon>Tracheophyta</taxon>
        <taxon>Spermatophyta</taxon>
        <taxon>Magnoliopsida</taxon>
        <taxon>Liliopsida</taxon>
        <taxon>Asparagales</taxon>
        <taxon>Orchidaceae</taxon>
        <taxon>Epidendroideae</taxon>
        <taxon>Malaxideae</taxon>
        <taxon>Dendrobiinae</taxon>
        <taxon>Dendrobium</taxon>
    </lineage>
</organism>
<dbReference type="AlphaFoldDB" id="A0A8T3ABQ8"/>
<feature type="region of interest" description="Disordered" evidence="1">
    <location>
        <begin position="15"/>
        <end position="80"/>
    </location>
</feature>
<comment type="caution">
    <text evidence="2">The sequence shown here is derived from an EMBL/GenBank/DDBJ whole genome shotgun (WGS) entry which is preliminary data.</text>
</comment>
<name>A0A8T3ABQ8_DENNO</name>
<evidence type="ECO:0000256" key="1">
    <source>
        <dbReference type="SAM" id="MobiDB-lite"/>
    </source>
</evidence>